<evidence type="ECO:0000256" key="1">
    <source>
        <dbReference type="ARBA" id="ARBA00022450"/>
    </source>
</evidence>
<evidence type="ECO:0000259" key="3">
    <source>
        <dbReference type="PROSITE" id="PS50075"/>
    </source>
</evidence>
<keyword evidence="2" id="KW-0597">Phosphoprotein</keyword>
<dbReference type="InterPro" id="IPR000873">
    <property type="entry name" value="AMP-dep_synth/lig_dom"/>
</dbReference>
<dbReference type="EMBL" id="CYGX02000017">
    <property type="protein sequence ID" value="SIT38828.1"/>
    <property type="molecule type" value="Genomic_DNA"/>
</dbReference>
<dbReference type="Proteomes" id="UP000187012">
    <property type="component" value="Unassembled WGS sequence"/>
</dbReference>
<dbReference type="SUPFAM" id="SSF52777">
    <property type="entry name" value="CoA-dependent acyltransferases"/>
    <property type="match status" value="2"/>
</dbReference>
<dbReference type="Pfam" id="PF00550">
    <property type="entry name" value="PP-binding"/>
    <property type="match status" value="1"/>
</dbReference>
<dbReference type="SUPFAM" id="SSF47336">
    <property type="entry name" value="ACP-like"/>
    <property type="match status" value="1"/>
</dbReference>
<dbReference type="PROSITE" id="PS50075">
    <property type="entry name" value="CARRIER"/>
    <property type="match status" value="1"/>
</dbReference>
<feature type="domain" description="Carrier" evidence="3">
    <location>
        <begin position="956"/>
        <end position="1033"/>
    </location>
</feature>
<dbReference type="GO" id="GO:0031177">
    <property type="term" value="F:phosphopantetheine binding"/>
    <property type="evidence" value="ECO:0007669"/>
    <property type="project" value="InterPro"/>
</dbReference>
<dbReference type="InterPro" id="IPR042099">
    <property type="entry name" value="ANL_N_sf"/>
</dbReference>
<evidence type="ECO:0000313" key="4">
    <source>
        <dbReference type="EMBL" id="SIT38828.1"/>
    </source>
</evidence>
<dbReference type="InterPro" id="IPR036736">
    <property type="entry name" value="ACP-like_sf"/>
</dbReference>
<evidence type="ECO:0000256" key="2">
    <source>
        <dbReference type="ARBA" id="ARBA00022553"/>
    </source>
</evidence>
<evidence type="ECO:0000313" key="5">
    <source>
        <dbReference type="Proteomes" id="UP000187012"/>
    </source>
</evidence>
<dbReference type="InterPro" id="IPR020806">
    <property type="entry name" value="PKS_PP-bd"/>
</dbReference>
<name>A0A1N7RUN4_9BURK</name>
<dbReference type="InterPro" id="IPR045851">
    <property type="entry name" value="AMP-bd_C_sf"/>
</dbReference>
<dbReference type="InterPro" id="IPR023213">
    <property type="entry name" value="CAT-like_dom_sf"/>
</dbReference>
<organism evidence="4 5">
    <name type="scientific">Paraburkholderia ribeironis</name>
    <dbReference type="NCBI Taxonomy" id="1247936"/>
    <lineage>
        <taxon>Bacteria</taxon>
        <taxon>Pseudomonadati</taxon>
        <taxon>Pseudomonadota</taxon>
        <taxon>Betaproteobacteria</taxon>
        <taxon>Burkholderiales</taxon>
        <taxon>Burkholderiaceae</taxon>
        <taxon>Paraburkholderia</taxon>
    </lineage>
</organism>
<proteinExistence type="predicted"/>
<dbReference type="GO" id="GO:0005829">
    <property type="term" value="C:cytosol"/>
    <property type="evidence" value="ECO:0007669"/>
    <property type="project" value="TreeGrafter"/>
</dbReference>
<dbReference type="Gene3D" id="3.40.50.12780">
    <property type="entry name" value="N-terminal domain of ligase-like"/>
    <property type="match status" value="1"/>
</dbReference>
<dbReference type="CDD" id="cd05930">
    <property type="entry name" value="A_NRPS"/>
    <property type="match status" value="1"/>
</dbReference>
<keyword evidence="4" id="KW-0413">Isomerase</keyword>
<dbReference type="GO" id="GO:0043041">
    <property type="term" value="P:amino acid activation for nonribosomal peptide biosynthetic process"/>
    <property type="evidence" value="ECO:0007669"/>
    <property type="project" value="TreeGrafter"/>
</dbReference>
<dbReference type="Gene3D" id="3.30.559.30">
    <property type="entry name" value="Nonribosomal peptide synthetase, condensation domain"/>
    <property type="match status" value="1"/>
</dbReference>
<accession>A0A1N7RUN4</accession>
<keyword evidence="5" id="KW-1185">Reference proteome</keyword>
<dbReference type="Pfam" id="PF00501">
    <property type="entry name" value="AMP-binding"/>
    <property type="match status" value="1"/>
</dbReference>
<dbReference type="EC" id="5.1.1.11" evidence="4"/>
<dbReference type="GO" id="GO:0009366">
    <property type="term" value="C:enterobactin synthetase complex"/>
    <property type="evidence" value="ECO:0007669"/>
    <property type="project" value="TreeGrafter"/>
</dbReference>
<keyword evidence="1" id="KW-0596">Phosphopantetheine</keyword>
<dbReference type="Gene3D" id="1.10.1200.10">
    <property type="entry name" value="ACP-like"/>
    <property type="match status" value="1"/>
</dbReference>
<dbReference type="SUPFAM" id="SSF56801">
    <property type="entry name" value="Acetyl-CoA synthetase-like"/>
    <property type="match status" value="1"/>
</dbReference>
<dbReference type="InterPro" id="IPR001242">
    <property type="entry name" value="Condensation_dom"/>
</dbReference>
<dbReference type="STRING" id="1247936.BN2475_170085"/>
<dbReference type="Pfam" id="PF00668">
    <property type="entry name" value="Condensation"/>
    <property type="match status" value="1"/>
</dbReference>
<dbReference type="InterPro" id="IPR009081">
    <property type="entry name" value="PP-bd_ACP"/>
</dbReference>
<dbReference type="InterPro" id="IPR025110">
    <property type="entry name" value="AMP-bd_C"/>
</dbReference>
<dbReference type="GO" id="GO:0009239">
    <property type="term" value="P:enterobactin biosynthetic process"/>
    <property type="evidence" value="ECO:0007669"/>
    <property type="project" value="TreeGrafter"/>
</dbReference>
<dbReference type="RefSeq" id="WP_094779201.1">
    <property type="nucleotide sequence ID" value="NZ_CYGX02000017.1"/>
</dbReference>
<dbReference type="NCBIfam" id="TIGR01733">
    <property type="entry name" value="AA-adenyl-dom"/>
    <property type="match status" value="1"/>
</dbReference>
<protein>
    <submittedName>
        <fullName evidence="4">Putative Phenylalanine racemase (ATP-hydrolyzing)</fullName>
        <ecNumber evidence="4">5.1.1.11</ecNumber>
    </submittedName>
</protein>
<dbReference type="Gene3D" id="3.30.300.30">
    <property type="match status" value="1"/>
</dbReference>
<dbReference type="Pfam" id="PF13193">
    <property type="entry name" value="AMP-binding_C"/>
    <property type="match status" value="1"/>
</dbReference>
<dbReference type="GO" id="GO:0047527">
    <property type="term" value="F:2,3-dihydroxybenzoate-serine ligase activity"/>
    <property type="evidence" value="ECO:0007669"/>
    <property type="project" value="TreeGrafter"/>
</dbReference>
<dbReference type="PANTHER" id="PTHR45527:SF1">
    <property type="entry name" value="FATTY ACID SYNTHASE"/>
    <property type="match status" value="1"/>
</dbReference>
<reference evidence="4 5" key="1">
    <citation type="submission" date="2016-12" db="EMBL/GenBank/DDBJ databases">
        <authorList>
            <person name="Song W.-J."/>
            <person name="Kurnit D.M."/>
        </authorList>
    </citation>
    <scope>NUCLEOTIDE SEQUENCE [LARGE SCALE GENOMIC DNA]</scope>
    <source>
        <strain evidence="4 5">STM7296</strain>
    </source>
</reference>
<sequence>MTGPGPLSFAQQRLWFLDRLASGSSAWHIPAAVLLHGPLDVDALDRALVEILRRHAAWRTCFPVVNGKPVQHILPLPVSALHPRASDANTLDQDLIDEIERPFDLATGLPVRLSLFELGHEKAALCLVAHHIVADGWSLALFWRELAALYGAFRHGMASPLPDSPLAYSDLVQREVQHLTSDRLRDLTAWWRNYLGENPRGTALSPDFDVSASPDRRGARFTGAIPAALVTGLQALARQQRATSFMAVLAVLASVMARLTDQEQILTGTPVAQRGQPDSRNTLGLLLDTVIIKTDLSGNPGFSDLLAQVREASLDAFDHRDLPFQQLVQALRLDRSPATPPLNSLTLVFQNQTVAPPTELAENLVAIPVPVAPARVANDLTLYVDPRPEEWVLTWEYAADRFEAGTISRLHDHVGRLFAQLVKDPLRPVNALPLTSTPANHTAEPPAEPFTIAGRLLDLVARQPDAPALITEESTISYAGLAGRVSALTSRLDGIRPEQPVAVLMQRSAHRVAAQVAVMAAGGAYVPLDPDYPAVWLHGLLETTDPVAVITDSGSATNCEHWPVIDGTAGDWPSLEDSPIWRGTRLPGAAVAYHLFTSGSTGRPKAVMGTYEGIANRFAWMWRNYPFVSGEVAFHHVSPSFVDSVWDLFGPLLAGVPVVIPPPGIARDPARFLALCRASCVSRLTLVPSLLDALLDTLERTGLSLPSLRLCITSGEPLPRPLAHRMRHLLPHVVLLNLYGSAEIAADVTCRVVAATDDMAPAVPSGMPIAGTGIVLLNRDGQPTPLGAWGEVHVAGANLARGYLRQPAQTAERFLPYPGGAPGQRIFRTGDLGRWRSDGALELAGRLDHQIKIRGIRVEPGRLEEALRQCPGIVDAVVFARADVPGGFGLAAYVTGNSSLNLADLRNALAERLPPELLPASVVRLDALPRLGNGKVNRQHLPPPQATLPLVRPAGAAATATEQEVASLWAEVLGVDRAMLDPDTNVFDLGGHSLLMVRVHDLLCRRLALNIDIVDLFRFPTIRGLADHLDRHGHAVSVPVADTAESGYAARRRPADLRRAARITARGEG</sequence>
<dbReference type="OrthoDB" id="6297021at2"/>
<dbReference type="Gene3D" id="3.30.559.10">
    <property type="entry name" value="Chloramphenicol acetyltransferase-like domain"/>
    <property type="match status" value="1"/>
</dbReference>
<dbReference type="AlphaFoldDB" id="A0A1N7RUN4"/>
<dbReference type="InterPro" id="IPR010071">
    <property type="entry name" value="AA_adenyl_dom"/>
</dbReference>
<dbReference type="SMART" id="SM00823">
    <property type="entry name" value="PKS_PP"/>
    <property type="match status" value="1"/>
</dbReference>
<dbReference type="CDD" id="cd19531">
    <property type="entry name" value="LCL_NRPS-like"/>
    <property type="match status" value="1"/>
</dbReference>
<dbReference type="PANTHER" id="PTHR45527">
    <property type="entry name" value="NONRIBOSOMAL PEPTIDE SYNTHETASE"/>
    <property type="match status" value="1"/>
</dbReference>
<gene>
    <name evidence="4" type="ORF">BN2475_170085</name>
</gene>
<dbReference type="GO" id="GO:0047462">
    <property type="term" value="F:phenylalanine racemase (ATP-hydrolyzing) activity"/>
    <property type="evidence" value="ECO:0007669"/>
    <property type="project" value="UniProtKB-EC"/>
</dbReference>